<evidence type="ECO:0000256" key="1">
    <source>
        <dbReference type="SAM" id="MobiDB-lite"/>
    </source>
</evidence>
<reference evidence="2" key="2">
    <citation type="submission" date="2021-03" db="UniProtKB">
        <authorList>
            <consortium name="EnsemblPlants"/>
        </authorList>
    </citation>
    <scope>IDENTIFICATION</scope>
</reference>
<name>A0A803NPC9_CANSA</name>
<reference evidence="2" key="1">
    <citation type="submission" date="2018-11" db="EMBL/GenBank/DDBJ databases">
        <authorList>
            <person name="Grassa J C."/>
        </authorList>
    </citation>
    <scope>NUCLEOTIDE SEQUENCE [LARGE SCALE GENOMIC DNA]</scope>
</reference>
<proteinExistence type="predicted"/>
<dbReference type="EMBL" id="UZAU01000016">
    <property type="status" value="NOT_ANNOTATED_CDS"/>
    <property type="molecule type" value="Genomic_DNA"/>
</dbReference>
<keyword evidence="3" id="KW-1185">Reference proteome</keyword>
<dbReference type="Proteomes" id="UP000596661">
    <property type="component" value="Chromosome 1"/>
</dbReference>
<feature type="region of interest" description="Disordered" evidence="1">
    <location>
        <begin position="60"/>
        <end position="104"/>
    </location>
</feature>
<accession>A0A803NPC9</accession>
<feature type="compositionally biased region" description="Polar residues" evidence="1">
    <location>
        <begin position="82"/>
        <end position="94"/>
    </location>
</feature>
<evidence type="ECO:0000313" key="3">
    <source>
        <dbReference type="Proteomes" id="UP000596661"/>
    </source>
</evidence>
<dbReference type="Gramene" id="evm.model.01.480">
    <property type="protein sequence ID" value="cds.evm.model.01.480"/>
    <property type="gene ID" value="evm.TU.01.480"/>
</dbReference>
<sequence>MHFKGEIQRKIPKKTNLGLVRLGLLGFKWVSLVAQVDWVERASVDGVDWVERVVGALGREGRRSEGSRGSSDLNGGAGLIGSSGSTLLVQTEGESFSDGGSNGK</sequence>
<protein>
    <submittedName>
        <fullName evidence="2">Uncharacterized protein</fullName>
    </submittedName>
</protein>
<organism evidence="2 3">
    <name type="scientific">Cannabis sativa</name>
    <name type="common">Hemp</name>
    <name type="synonym">Marijuana</name>
    <dbReference type="NCBI Taxonomy" id="3483"/>
    <lineage>
        <taxon>Eukaryota</taxon>
        <taxon>Viridiplantae</taxon>
        <taxon>Streptophyta</taxon>
        <taxon>Embryophyta</taxon>
        <taxon>Tracheophyta</taxon>
        <taxon>Spermatophyta</taxon>
        <taxon>Magnoliopsida</taxon>
        <taxon>eudicotyledons</taxon>
        <taxon>Gunneridae</taxon>
        <taxon>Pentapetalae</taxon>
        <taxon>rosids</taxon>
        <taxon>fabids</taxon>
        <taxon>Rosales</taxon>
        <taxon>Cannabaceae</taxon>
        <taxon>Cannabis</taxon>
    </lineage>
</organism>
<dbReference type="EnsemblPlants" id="evm.model.01.480">
    <property type="protein sequence ID" value="cds.evm.model.01.480"/>
    <property type="gene ID" value="evm.TU.01.480"/>
</dbReference>
<dbReference type="AlphaFoldDB" id="A0A803NPC9"/>
<evidence type="ECO:0000313" key="2">
    <source>
        <dbReference type="EnsemblPlants" id="cds.evm.model.01.480"/>
    </source>
</evidence>